<dbReference type="AlphaFoldDB" id="A0A835EL08"/>
<dbReference type="EMBL" id="JACEFO010001926">
    <property type="protein sequence ID" value="KAF8692865.1"/>
    <property type="molecule type" value="Genomic_DNA"/>
</dbReference>
<sequence>MTTTPAPALQELPILTLHMGINDKYTVHDSDALGPGLGIASRIAGTSADMRRGAEAAFDVTITGHGKVVRALQAPCVADGVIAFRSIRHNPPLSPEIIVVLDRKLDKDTCVELAGWALFAFVFVIIIWSEIGTAENPVYRVGIDAIAGLNPVTDLPRPLLYPEFDLRVSIDSGLWGADADAPCLDVGSAVAVSYRGVPLAAAAVASRRCAGGGAGSSVPVVARGSEVRVPEVVRFALAMDMLGLGDDPAGGAAFKVTLTAPHHQGRWKHGWYAAAQPRCNVTVVGTFDQAWKVAAGEGIIQDGGAEPEEDVAKPEGVLSMKIRTNDCVRVAQYGPVLAGLVLDSTKEPLYSAAITSVSGLDPPPPARDDLGRRSTATLDPAFNLTLRIASGSRTYGACLDAGAWLDVSYRGVRLAAAPAPPRLCAGRTEAAETAAPVVAWGAAVHVPGFAMDGLAEEMRRGDAAFDVTLTVPSVQVHRQGKLVRCMARRVGDVGGALGTPCVVNYVDTAVAVPQPGA</sequence>
<gene>
    <name evidence="2" type="ORF">HU200_039222</name>
</gene>
<dbReference type="Proteomes" id="UP000636709">
    <property type="component" value="Unassembled WGS sequence"/>
</dbReference>
<evidence type="ECO:0000313" key="2">
    <source>
        <dbReference type="EMBL" id="KAF8692865.1"/>
    </source>
</evidence>
<evidence type="ECO:0000256" key="1">
    <source>
        <dbReference type="SAM" id="Phobius"/>
    </source>
</evidence>
<proteinExistence type="predicted"/>
<name>A0A835EL08_9POAL</name>
<protein>
    <submittedName>
        <fullName evidence="2">Uncharacterized protein</fullName>
    </submittedName>
</protein>
<keyword evidence="1" id="KW-0472">Membrane</keyword>
<evidence type="ECO:0000313" key="3">
    <source>
        <dbReference type="Proteomes" id="UP000636709"/>
    </source>
</evidence>
<dbReference type="PANTHER" id="PTHR33994">
    <property type="entry name" value="OS04G0515000 PROTEIN"/>
    <property type="match status" value="1"/>
</dbReference>
<dbReference type="PANTHER" id="PTHR33994:SF25">
    <property type="entry name" value="OS02G0619200 PROTEIN"/>
    <property type="match status" value="1"/>
</dbReference>
<feature type="transmembrane region" description="Helical" evidence="1">
    <location>
        <begin position="113"/>
        <end position="131"/>
    </location>
</feature>
<keyword evidence="1" id="KW-1133">Transmembrane helix</keyword>
<reference evidence="2" key="1">
    <citation type="submission" date="2020-07" db="EMBL/GenBank/DDBJ databases">
        <title>Genome sequence and genetic diversity analysis of an under-domesticated orphan crop, white fonio (Digitaria exilis).</title>
        <authorList>
            <person name="Bennetzen J.L."/>
            <person name="Chen S."/>
            <person name="Ma X."/>
            <person name="Wang X."/>
            <person name="Yssel A.E.J."/>
            <person name="Chaluvadi S.R."/>
            <person name="Johnson M."/>
            <person name="Gangashetty P."/>
            <person name="Hamidou F."/>
            <person name="Sanogo M.D."/>
            <person name="Zwaenepoel A."/>
            <person name="Wallace J."/>
            <person name="Van De Peer Y."/>
            <person name="Van Deynze A."/>
        </authorList>
    </citation>
    <scope>NUCLEOTIDE SEQUENCE</scope>
    <source>
        <tissue evidence="2">Leaves</tissue>
    </source>
</reference>
<organism evidence="2 3">
    <name type="scientific">Digitaria exilis</name>
    <dbReference type="NCBI Taxonomy" id="1010633"/>
    <lineage>
        <taxon>Eukaryota</taxon>
        <taxon>Viridiplantae</taxon>
        <taxon>Streptophyta</taxon>
        <taxon>Embryophyta</taxon>
        <taxon>Tracheophyta</taxon>
        <taxon>Spermatophyta</taxon>
        <taxon>Magnoliopsida</taxon>
        <taxon>Liliopsida</taxon>
        <taxon>Poales</taxon>
        <taxon>Poaceae</taxon>
        <taxon>PACMAD clade</taxon>
        <taxon>Panicoideae</taxon>
        <taxon>Panicodae</taxon>
        <taxon>Paniceae</taxon>
        <taxon>Anthephorinae</taxon>
        <taxon>Digitaria</taxon>
    </lineage>
</organism>
<keyword evidence="1" id="KW-0812">Transmembrane</keyword>
<keyword evidence="3" id="KW-1185">Reference proteome</keyword>
<comment type="caution">
    <text evidence="2">The sequence shown here is derived from an EMBL/GenBank/DDBJ whole genome shotgun (WGS) entry which is preliminary data.</text>
</comment>
<accession>A0A835EL08</accession>